<dbReference type="Gene3D" id="1.10.10.2910">
    <property type="match status" value="1"/>
</dbReference>
<dbReference type="InterPro" id="IPR052345">
    <property type="entry name" value="Rad_response_metalloprotease"/>
</dbReference>
<dbReference type="Pfam" id="PF06114">
    <property type="entry name" value="Peptidase_M78"/>
    <property type="match status" value="1"/>
</dbReference>
<keyword evidence="3" id="KW-1185">Reference proteome</keyword>
<name>A0ABW5WHF9_9PSEU</name>
<feature type="domain" description="IrrE N-terminal-like" evidence="1">
    <location>
        <begin position="77"/>
        <end position="172"/>
    </location>
</feature>
<dbReference type="EMBL" id="JBHUOF010000049">
    <property type="protein sequence ID" value="MFD2803154.1"/>
    <property type="molecule type" value="Genomic_DNA"/>
</dbReference>
<evidence type="ECO:0000313" key="3">
    <source>
        <dbReference type="Proteomes" id="UP001597478"/>
    </source>
</evidence>
<comment type="caution">
    <text evidence="2">The sequence shown here is derived from an EMBL/GenBank/DDBJ whole genome shotgun (WGS) entry which is preliminary data.</text>
</comment>
<proteinExistence type="predicted"/>
<gene>
    <name evidence="2" type="ORF">ACFS2C_27555</name>
</gene>
<organism evidence="2 3">
    <name type="scientific">Prauserella oleivorans</name>
    <dbReference type="NCBI Taxonomy" id="1478153"/>
    <lineage>
        <taxon>Bacteria</taxon>
        <taxon>Bacillati</taxon>
        <taxon>Actinomycetota</taxon>
        <taxon>Actinomycetes</taxon>
        <taxon>Pseudonocardiales</taxon>
        <taxon>Pseudonocardiaceae</taxon>
        <taxon>Prauserella</taxon>
    </lineage>
</organism>
<dbReference type="RefSeq" id="WP_377394853.1">
    <property type="nucleotide sequence ID" value="NZ_JBHSAN010000054.1"/>
</dbReference>
<accession>A0ABW5WHF9</accession>
<dbReference type="PANTHER" id="PTHR43236:SF2">
    <property type="entry name" value="BLL0069 PROTEIN"/>
    <property type="match status" value="1"/>
</dbReference>
<evidence type="ECO:0000259" key="1">
    <source>
        <dbReference type="Pfam" id="PF06114"/>
    </source>
</evidence>
<protein>
    <submittedName>
        <fullName evidence="2">ImmA/IrrE family metallo-endopeptidase</fullName>
    </submittedName>
</protein>
<dbReference type="Proteomes" id="UP001597478">
    <property type="component" value="Unassembled WGS sequence"/>
</dbReference>
<reference evidence="3" key="1">
    <citation type="journal article" date="2019" name="Int. J. Syst. Evol. Microbiol.">
        <title>The Global Catalogue of Microorganisms (GCM) 10K type strain sequencing project: providing services to taxonomists for standard genome sequencing and annotation.</title>
        <authorList>
            <consortium name="The Broad Institute Genomics Platform"/>
            <consortium name="The Broad Institute Genome Sequencing Center for Infectious Disease"/>
            <person name="Wu L."/>
            <person name="Ma J."/>
        </authorList>
    </citation>
    <scope>NUCLEOTIDE SEQUENCE [LARGE SCALE GENOMIC DNA]</scope>
    <source>
        <strain evidence="3">IBRC-M 10906</strain>
    </source>
</reference>
<sequence>MPLRRGFKAYAQRLALDVREEMGIGVFAPLDPYALAELYGIAVYDLSDLPLPAEVLRHVTGPAADAFSGALIAVGTGRVIVENHAHDITRRRSTIAHEMAHVLLEHEFGLLLTGASLCGSTSATVEQEAAELSGELLVPRDAARMAAFRGWTDATVARYFRVSRRMARWRLNATGARRIVGRYHAKIPRPLSLGVTV</sequence>
<evidence type="ECO:0000313" key="2">
    <source>
        <dbReference type="EMBL" id="MFD2803154.1"/>
    </source>
</evidence>
<dbReference type="InterPro" id="IPR010359">
    <property type="entry name" value="IrrE_HExxH"/>
</dbReference>
<dbReference type="PANTHER" id="PTHR43236">
    <property type="entry name" value="ANTITOXIN HIGA1"/>
    <property type="match status" value="1"/>
</dbReference>